<gene>
    <name evidence="3" type="ORF">ENSA7_70920</name>
</gene>
<protein>
    <submittedName>
        <fullName evidence="3">Glyoxalase-like domain protein</fullName>
    </submittedName>
</protein>
<dbReference type="OrthoDB" id="9797663at2"/>
<sequence>MTTKLQNPTKLLPLFITTKLGETKAFYVDKLGWTATRDTPEYLQVRSDDREGPEISFMTPDAGPDPLPSFEGRGVIDSVPVVNSDEHYASVQARAVAPASDPSLKPWGWRSYAVAPSAHAPA</sequence>
<evidence type="ECO:0000313" key="4">
    <source>
        <dbReference type="Proteomes" id="UP000238823"/>
    </source>
</evidence>
<evidence type="ECO:0000313" key="3">
    <source>
        <dbReference type="EMBL" id="PRP96277.1"/>
    </source>
</evidence>
<dbReference type="SUPFAM" id="SSF54593">
    <property type="entry name" value="Glyoxalase/Bleomycin resistance protein/Dihydroxybiphenyl dioxygenase"/>
    <property type="match status" value="1"/>
</dbReference>
<dbReference type="AlphaFoldDB" id="A0A2S9XTR9"/>
<feature type="region of interest" description="Disordered" evidence="1">
    <location>
        <begin position="48"/>
        <end position="73"/>
    </location>
</feature>
<reference evidence="3 4" key="1">
    <citation type="submission" date="2018-03" db="EMBL/GenBank/DDBJ databases">
        <title>Draft Genome Sequences of the Obligatory Marine Myxobacteria Enhygromyxa salina SWB007.</title>
        <authorList>
            <person name="Poehlein A."/>
            <person name="Moghaddam J.A."/>
            <person name="Harms H."/>
            <person name="Alanjari M."/>
            <person name="Koenig G.M."/>
            <person name="Daniel R."/>
            <person name="Schaeberle T.F."/>
        </authorList>
    </citation>
    <scope>NUCLEOTIDE SEQUENCE [LARGE SCALE GENOMIC DNA]</scope>
    <source>
        <strain evidence="3 4">SWB007</strain>
    </source>
</reference>
<organism evidence="3 4">
    <name type="scientific">Enhygromyxa salina</name>
    <dbReference type="NCBI Taxonomy" id="215803"/>
    <lineage>
        <taxon>Bacteria</taxon>
        <taxon>Pseudomonadati</taxon>
        <taxon>Myxococcota</taxon>
        <taxon>Polyangia</taxon>
        <taxon>Nannocystales</taxon>
        <taxon>Nannocystaceae</taxon>
        <taxon>Enhygromyxa</taxon>
    </lineage>
</organism>
<evidence type="ECO:0000259" key="2">
    <source>
        <dbReference type="Pfam" id="PF00903"/>
    </source>
</evidence>
<proteinExistence type="predicted"/>
<evidence type="ECO:0000256" key="1">
    <source>
        <dbReference type="SAM" id="MobiDB-lite"/>
    </source>
</evidence>
<feature type="domain" description="Glyoxalase/fosfomycin resistance/dioxygenase" evidence="2">
    <location>
        <begin position="16"/>
        <end position="111"/>
    </location>
</feature>
<dbReference type="InterPro" id="IPR004360">
    <property type="entry name" value="Glyas_Fos-R_dOase_dom"/>
</dbReference>
<dbReference type="Pfam" id="PF00903">
    <property type="entry name" value="Glyoxalase"/>
    <property type="match status" value="1"/>
</dbReference>
<dbReference type="Gene3D" id="3.10.180.10">
    <property type="entry name" value="2,3-Dihydroxybiphenyl 1,2-Dioxygenase, domain 1"/>
    <property type="match status" value="1"/>
</dbReference>
<comment type="caution">
    <text evidence="3">The sequence shown here is derived from an EMBL/GenBank/DDBJ whole genome shotgun (WGS) entry which is preliminary data.</text>
</comment>
<name>A0A2S9XTR9_9BACT</name>
<dbReference type="RefSeq" id="WP_106093877.1">
    <property type="nucleotide sequence ID" value="NZ_PVNL01000135.1"/>
</dbReference>
<dbReference type="InterPro" id="IPR029068">
    <property type="entry name" value="Glyas_Bleomycin-R_OHBP_Dase"/>
</dbReference>
<accession>A0A2S9XTR9</accession>
<dbReference type="Proteomes" id="UP000238823">
    <property type="component" value="Unassembled WGS sequence"/>
</dbReference>
<dbReference type="EMBL" id="PVNL01000135">
    <property type="protein sequence ID" value="PRP96277.1"/>
    <property type="molecule type" value="Genomic_DNA"/>
</dbReference>